<dbReference type="Pfam" id="PF17667">
    <property type="entry name" value="Pkinase_fungal"/>
    <property type="match status" value="1"/>
</dbReference>
<gene>
    <name evidence="2" type="ORF">BJ212DRAFT_1223253</name>
</gene>
<evidence type="ECO:0000313" key="3">
    <source>
        <dbReference type="Proteomes" id="UP000807769"/>
    </source>
</evidence>
<name>A0A9P7JH40_9AGAM</name>
<dbReference type="InterPro" id="IPR011009">
    <property type="entry name" value="Kinase-like_dom_sf"/>
</dbReference>
<keyword evidence="3" id="KW-1185">Reference proteome</keyword>
<feature type="domain" description="Fungal-type protein kinase" evidence="1">
    <location>
        <begin position="81"/>
        <end position="207"/>
    </location>
</feature>
<feature type="non-terminal residue" evidence="2">
    <location>
        <position position="1"/>
    </location>
</feature>
<dbReference type="Proteomes" id="UP000807769">
    <property type="component" value="Unassembled WGS sequence"/>
</dbReference>
<accession>A0A9P7JH40</accession>
<dbReference type="RefSeq" id="XP_041197166.1">
    <property type="nucleotide sequence ID" value="XM_041329414.1"/>
</dbReference>
<protein>
    <recommendedName>
        <fullName evidence="1">Fungal-type protein kinase domain-containing protein</fullName>
    </recommendedName>
</protein>
<reference evidence="2" key="1">
    <citation type="journal article" date="2020" name="New Phytol.">
        <title>Comparative genomics reveals dynamic genome evolution in host specialist ectomycorrhizal fungi.</title>
        <authorList>
            <person name="Lofgren L.A."/>
            <person name="Nguyen N.H."/>
            <person name="Vilgalys R."/>
            <person name="Ruytinx J."/>
            <person name="Liao H.L."/>
            <person name="Branco S."/>
            <person name="Kuo A."/>
            <person name="LaButti K."/>
            <person name="Lipzen A."/>
            <person name="Andreopoulos W."/>
            <person name="Pangilinan J."/>
            <person name="Riley R."/>
            <person name="Hundley H."/>
            <person name="Na H."/>
            <person name="Barry K."/>
            <person name="Grigoriev I.V."/>
            <person name="Stajich J.E."/>
            <person name="Kennedy P.G."/>
        </authorList>
    </citation>
    <scope>NUCLEOTIDE SEQUENCE</scope>
    <source>
        <strain evidence="2">MN1</strain>
    </source>
</reference>
<feature type="non-terminal residue" evidence="2">
    <location>
        <position position="209"/>
    </location>
</feature>
<sequence>LVGCWTCTSPAYDILNKKVMMFKDSWCMSIKDVLLEGKTYKLLKLHNICNVATCIAFHDIIHPTVKFHEAKWTCRNEAVTPHTLHCLVLNIVGEKLTDFESSCQLVQSVHDALLAHKDAYEIAKILHWDLSIGNIVIYQGKGILIDWDLAKVLTIQVCSFYAHTHCTDFAVSKGTWQFMSAHLIKNIKAIHAVKDDLKSSLYIVLWMAL</sequence>
<proteinExistence type="predicted"/>
<dbReference type="PANTHER" id="PTHR38248:SF2">
    <property type="entry name" value="FUNK1 11"/>
    <property type="match status" value="1"/>
</dbReference>
<dbReference type="GeneID" id="64623431"/>
<comment type="caution">
    <text evidence="2">The sequence shown here is derived from an EMBL/GenBank/DDBJ whole genome shotgun (WGS) entry which is preliminary data.</text>
</comment>
<dbReference type="PANTHER" id="PTHR38248">
    <property type="entry name" value="FUNK1 6"/>
    <property type="match status" value="1"/>
</dbReference>
<evidence type="ECO:0000313" key="2">
    <source>
        <dbReference type="EMBL" id="KAG1822760.1"/>
    </source>
</evidence>
<dbReference type="AlphaFoldDB" id="A0A9P7JH40"/>
<dbReference type="InterPro" id="IPR040976">
    <property type="entry name" value="Pkinase_fungal"/>
</dbReference>
<organism evidence="2 3">
    <name type="scientific">Suillus subaureus</name>
    <dbReference type="NCBI Taxonomy" id="48587"/>
    <lineage>
        <taxon>Eukaryota</taxon>
        <taxon>Fungi</taxon>
        <taxon>Dikarya</taxon>
        <taxon>Basidiomycota</taxon>
        <taxon>Agaricomycotina</taxon>
        <taxon>Agaricomycetes</taxon>
        <taxon>Agaricomycetidae</taxon>
        <taxon>Boletales</taxon>
        <taxon>Suillineae</taxon>
        <taxon>Suillaceae</taxon>
        <taxon>Suillus</taxon>
    </lineage>
</organism>
<dbReference type="OrthoDB" id="2739948at2759"/>
<dbReference type="SUPFAM" id="SSF56112">
    <property type="entry name" value="Protein kinase-like (PK-like)"/>
    <property type="match status" value="1"/>
</dbReference>
<evidence type="ECO:0000259" key="1">
    <source>
        <dbReference type="Pfam" id="PF17667"/>
    </source>
</evidence>
<dbReference type="EMBL" id="JABBWG010000005">
    <property type="protein sequence ID" value="KAG1822760.1"/>
    <property type="molecule type" value="Genomic_DNA"/>
</dbReference>